<organism evidence="1 2">
    <name type="scientific">Racocetra persica</name>
    <dbReference type="NCBI Taxonomy" id="160502"/>
    <lineage>
        <taxon>Eukaryota</taxon>
        <taxon>Fungi</taxon>
        <taxon>Fungi incertae sedis</taxon>
        <taxon>Mucoromycota</taxon>
        <taxon>Glomeromycotina</taxon>
        <taxon>Glomeromycetes</taxon>
        <taxon>Diversisporales</taxon>
        <taxon>Gigasporaceae</taxon>
        <taxon>Racocetra</taxon>
    </lineage>
</organism>
<evidence type="ECO:0000313" key="1">
    <source>
        <dbReference type="EMBL" id="CAG8847047.1"/>
    </source>
</evidence>
<gene>
    <name evidence="1" type="ORF">RPERSI_LOCUS34448</name>
</gene>
<name>A0ACA9STV7_9GLOM</name>
<sequence length="53" mass="6068">IVQIPKSVQVEEVIDEEYITEYEIEEIVKTDSIELTKESEVNIIKDTISISGK</sequence>
<accession>A0ACA9STV7</accession>
<protein>
    <submittedName>
        <fullName evidence="1">4384_t:CDS:1</fullName>
    </submittedName>
</protein>
<comment type="caution">
    <text evidence="1">The sequence shown here is derived from an EMBL/GenBank/DDBJ whole genome shotgun (WGS) entry which is preliminary data.</text>
</comment>
<keyword evidence="2" id="KW-1185">Reference proteome</keyword>
<dbReference type="EMBL" id="CAJVQC010154080">
    <property type="protein sequence ID" value="CAG8847047.1"/>
    <property type="molecule type" value="Genomic_DNA"/>
</dbReference>
<proteinExistence type="predicted"/>
<reference evidence="1" key="1">
    <citation type="submission" date="2021-06" db="EMBL/GenBank/DDBJ databases">
        <authorList>
            <person name="Kallberg Y."/>
            <person name="Tangrot J."/>
            <person name="Rosling A."/>
        </authorList>
    </citation>
    <scope>NUCLEOTIDE SEQUENCE</scope>
    <source>
        <strain evidence="1">MA461A</strain>
    </source>
</reference>
<evidence type="ECO:0000313" key="2">
    <source>
        <dbReference type="Proteomes" id="UP000789920"/>
    </source>
</evidence>
<feature type="non-terminal residue" evidence="1">
    <location>
        <position position="1"/>
    </location>
</feature>
<dbReference type="Proteomes" id="UP000789920">
    <property type="component" value="Unassembled WGS sequence"/>
</dbReference>
<feature type="non-terminal residue" evidence="1">
    <location>
        <position position="53"/>
    </location>
</feature>